<dbReference type="EMBL" id="LAZR01065600">
    <property type="protein sequence ID" value="KKK55219.1"/>
    <property type="molecule type" value="Genomic_DNA"/>
</dbReference>
<accession>A0A0F8YM00</accession>
<evidence type="ECO:0000313" key="1">
    <source>
        <dbReference type="EMBL" id="KKK55219.1"/>
    </source>
</evidence>
<proteinExistence type="predicted"/>
<organism evidence="1">
    <name type="scientific">marine sediment metagenome</name>
    <dbReference type="NCBI Taxonomy" id="412755"/>
    <lineage>
        <taxon>unclassified sequences</taxon>
        <taxon>metagenomes</taxon>
        <taxon>ecological metagenomes</taxon>
    </lineage>
</organism>
<dbReference type="AlphaFoldDB" id="A0A0F8YM00"/>
<gene>
    <name evidence="1" type="ORF">LCGC14_3076760</name>
</gene>
<name>A0A0F8YM00_9ZZZZ</name>
<feature type="non-terminal residue" evidence="1">
    <location>
        <position position="1"/>
    </location>
</feature>
<comment type="caution">
    <text evidence="1">The sequence shown here is derived from an EMBL/GenBank/DDBJ whole genome shotgun (WGS) entry which is preliminary data.</text>
</comment>
<sequence length="348" mass="37835">NIEVKGQDTATTGGLQTDTNLASASWSYGSYFLSPVELNDIFQPVLVNQLNDQTVTFGRLQKEDWSGRSQIQFRARTGRNSTAGGYSEGANLTYGSSFTGTIGRDKYQQPFSYYRVLVAVTGQAQRFAMSPGGMGDRWADEVKWSGTDLAVKLNQEILSTGNGQSESTCLGFEGLILGTSGTLYGKTLGTAATSTLHSHKENMSSDRVTLDQLRKMIRLVSIGSGSGATQIHSNAQLGNLVFFMNHLQKDFIKALIQDMQRLVPTSARVGFEGEVEFDGVPVVADKDIQNNDIFLIDTSATKIGINLPPTLEPLPVTADARAAHIKTYWNLYSDAPGNNYFAHTFATS</sequence>
<protein>
    <submittedName>
        <fullName evidence="1">Uncharacterized protein</fullName>
    </submittedName>
</protein>
<reference evidence="1" key="1">
    <citation type="journal article" date="2015" name="Nature">
        <title>Complex archaea that bridge the gap between prokaryotes and eukaryotes.</title>
        <authorList>
            <person name="Spang A."/>
            <person name="Saw J.H."/>
            <person name="Jorgensen S.L."/>
            <person name="Zaremba-Niedzwiedzka K."/>
            <person name="Martijn J."/>
            <person name="Lind A.E."/>
            <person name="van Eijk R."/>
            <person name="Schleper C."/>
            <person name="Guy L."/>
            <person name="Ettema T.J."/>
        </authorList>
    </citation>
    <scope>NUCLEOTIDE SEQUENCE</scope>
</reference>